<reference evidence="1" key="1">
    <citation type="submission" date="2021-01" db="EMBL/GenBank/DDBJ databases">
        <title>Adiantum capillus-veneris genome.</title>
        <authorList>
            <person name="Fang Y."/>
            <person name="Liao Q."/>
        </authorList>
    </citation>
    <scope>NUCLEOTIDE SEQUENCE</scope>
    <source>
        <strain evidence="1">H3</strain>
        <tissue evidence="1">Leaf</tissue>
    </source>
</reference>
<protein>
    <submittedName>
        <fullName evidence="1">Uncharacterized protein</fullName>
    </submittedName>
</protein>
<organism evidence="1 2">
    <name type="scientific">Adiantum capillus-veneris</name>
    <name type="common">Maidenhair fern</name>
    <dbReference type="NCBI Taxonomy" id="13818"/>
    <lineage>
        <taxon>Eukaryota</taxon>
        <taxon>Viridiplantae</taxon>
        <taxon>Streptophyta</taxon>
        <taxon>Embryophyta</taxon>
        <taxon>Tracheophyta</taxon>
        <taxon>Polypodiopsida</taxon>
        <taxon>Polypodiidae</taxon>
        <taxon>Polypodiales</taxon>
        <taxon>Pteridineae</taxon>
        <taxon>Pteridaceae</taxon>
        <taxon>Vittarioideae</taxon>
        <taxon>Adiantum</taxon>
    </lineage>
</organism>
<dbReference type="Proteomes" id="UP000886520">
    <property type="component" value="Chromosome 12"/>
</dbReference>
<accession>A0A9D4ZGA0</accession>
<evidence type="ECO:0000313" key="2">
    <source>
        <dbReference type="Proteomes" id="UP000886520"/>
    </source>
</evidence>
<dbReference type="AlphaFoldDB" id="A0A9D4ZGA0"/>
<keyword evidence="2" id="KW-1185">Reference proteome</keyword>
<comment type="caution">
    <text evidence="1">The sequence shown here is derived from an EMBL/GenBank/DDBJ whole genome shotgun (WGS) entry which is preliminary data.</text>
</comment>
<proteinExistence type="predicted"/>
<gene>
    <name evidence="1" type="ORF">GOP47_0012191</name>
</gene>
<sequence>MVTSSASLRMLSTKGARSLWNSGNVNNMTKVRNTAAAVKLPMMPCMLLMRVPILFAMDTAASRISTMWNSNARSA</sequence>
<name>A0A9D4ZGA0_ADICA</name>
<evidence type="ECO:0000313" key="1">
    <source>
        <dbReference type="EMBL" id="KAI5072085.1"/>
    </source>
</evidence>
<dbReference type="EMBL" id="JABFUD020000012">
    <property type="protein sequence ID" value="KAI5072085.1"/>
    <property type="molecule type" value="Genomic_DNA"/>
</dbReference>